<evidence type="ECO:0000259" key="7">
    <source>
        <dbReference type="Pfam" id="PF16347"/>
    </source>
</evidence>
<organism evidence="8 9">
    <name type="scientific">Catenovulum adriaticum</name>
    <dbReference type="NCBI Taxonomy" id="2984846"/>
    <lineage>
        <taxon>Bacteria</taxon>
        <taxon>Pseudomonadati</taxon>
        <taxon>Pseudomonadota</taxon>
        <taxon>Gammaproteobacteria</taxon>
        <taxon>Alteromonadales</taxon>
        <taxon>Alteromonadaceae</taxon>
        <taxon>Catenovulum</taxon>
    </lineage>
</organism>
<evidence type="ECO:0000256" key="5">
    <source>
        <dbReference type="SAM" id="SignalP"/>
    </source>
</evidence>
<dbReference type="InterPro" id="IPR000917">
    <property type="entry name" value="Sulfatase_N"/>
</dbReference>
<comment type="similarity">
    <text evidence="1">Belongs to the sulfatase family.</text>
</comment>
<keyword evidence="2 5" id="KW-0732">Signal</keyword>
<dbReference type="EMBL" id="CP109965">
    <property type="protein sequence ID" value="WAJ71266.1"/>
    <property type="molecule type" value="Genomic_DNA"/>
</dbReference>
<dbReference type="Gene3D" id="3.40.720.10">
    <property type="entry name" value="Alkaline Phosphatase, subunit A"/>
    <property type="match status" value="1"/>
</dbReference>
<dbReference type="InterPro" id="IPR032506">
    <property type="entry name" value="SGSH_C"/>
</dbReference>
<feature type="domain" description="N-sulphoglucosamine sulphohydrolase C-terminal" evidence="7">
    <location>
        <begin position="470"/>
        <end position="511"/>
    </location>
</feature>
<sequence>MKPFKALLTAGLSLCCLLASAVAASDKKMNILFIMSDDHAAHAVGAYGGRLAKLNPTPQIDALAKQGILFNNVFVTNSICAPSRASILTGQYSQQNGVLDLTGALPEKQQYLPQLMKNAGYQTAIIGKWHLKSEPAAFDYYQVLKLQGKYFNPEFRVRGDKSWPQNLTQYPGHSSDVITDISIDWLKNRKSDKPFFLMHQFKAPHYAFEYAPRYEDYLADTEIPEPVDLHQWHPKFGSKATRGENDTLVDQIGSSISKRNPRRNLGQDFNISPELNDVAYTKATYQQYLKAYLRCVRGIDDNISRLIQTLKDTGQYENTIVIYTADQGMMLGEHDYQDKRWMFEPSIKMPFVVFDPRMQSAGQRSDLIINNTDFAPTILDIAGVKTPEYMQGRSFASTLNNITPANWRTASYYRYWSHRKYHDVPAHFGLRSQHYKLIYYYGANFLQPSAPFYQPGWVKKTGQNPNQAKTPTAWELYDLTKDPNELVNQYNNPDYAQVVAELKHELLRQREKYQETDVNFPHLDKIIKKHWH</sequence>
<feature type="domain" description="Sulfatase N-terminal" evidence="6">
    <location>
        <begin position="30"/>
        <end position="384"/>
    </location>
</feature>
<evidence type="ECO:0000256" key="2">
    <source>
        <dbReference type="ARBA" id="ARBA00022729"/>
    </source>
</evidence>
<dbReference type="InterPro" id="IPR017850">
    <property type="entry name" value="Alkaline_phosphatase_core_sf"/>
</dbReference>
<dbReference type="SUPFAM" id="SSF53649">
    <property type="entry name" value="Alkaline phosphatase-like"/>
    <property type="match status" value="1"/>
</dbReference>
<accession>A0ABY7ARG8</accession>
<dbReference type="CDD" id="cd16031">
    <property type="entry name" value="G6S_like"/>
    <property type="match status" value="1"/>
</dbReference>
<dbReference type="RefSeq" id="WP_268075742.1">
    <property type="nucleotide sequence ID" value="NZ_CP109965.1"/>
</dbReference>
<dbReference type="Pfam" id="PF00884">
    <property type="entry name" value="Sulfatase"/>
    <property type="match status" value="1"/>
</dbReference>
<protein>
    <submittedName>
        <fullName evidence="8">Sulfatase</fullName>
    </submittedName>
</protein>
<dbReference type="Proteomes" id="UP001163726">
    <property type="component" value="Chromosome"/>
</dbReference>
<evidence type="ECO:0000256" key="3">
    <source>
        <dbReference type="ARBA" id="ARBA00022801"/>
    </source>
</evidence>
<dbReference type="PROSITE" id="PS00523">
    <property type="entry name" value="SULFATASE_1"/>
    <property type="match status" value="1"/>
</dbReference>
<evidence type="ECO:0000256" key="1">
    <source>
        <dbReference type="ARBA" id="ARBA00008779"/>
    </source>
</evidence>
<gene>
    <name evidence="8" type="ORF">OLW01_05565</name>
</gene>
<feature type="signal peptide" evidence="5">
    <location>
        <begin position="1"/>
        <end position="21"/>
    </location>
</feature>
<dbReference type="InterPro" id="IPR024607">
    <property type="entry name" value="Sulfatase_CS"/>
</dbReference>
<feature type="chain" id="PRO_5045701131" evidence="5">
    <location>
        <begin position="22"/>
        <end position="532"/>
    </location>
</feature>
<dbReference type="PROSITE" id="PS00149">
    <property type="entry name" value="SULFATASE_2"/>
    <property type="match status" value="1"/>
</dbReference>
<dbReference type="PANTHER" id="PTHR43108">
    <property type="entry name" value="N-ACETYLGLUCOSAMINE-6-SULFATASE FAMILY MEMBER"/>
    <property type="match status" value="1"/>
</dbReference>
<dbReference type="Pfam" id="PF16347">
    <property type="entry name" value="SGSH_C"/>
    <property type="match status" value="1"/>
</dbReference>
<keyword evidence="9" id="KW-1185">Reference proteome</keyword>
<keyword evidence="3" id="KW-0378">Hydrolase</keyword>
<name>A0ABY7ARG8_9ALTE</name>
<dbReference type="PANTHER" id="PTHR43108:SF6">
    <property type="entry name" value="N-SULPHOGLUCOSAMINE SULPHOHYDROLASE"/>
    <property type="match status" value="1"/>
</dbReference>
<proteinExistence type="inferred from homology"/>
<keyword evidence="4" id="KW-0325">Glycoprotein</keyword>
<evidence type="ECO:0000256" key="4">
    <source>
        <dbReference type="ARBA" id="ARBA00023180"/>
    </source>
</evidence>
<evidence type="ECO:0000313" key="9">
    <source>
        <dbReference type="Proteomes" id="UP001163726"/>
    </source>
</evidence>
<reference evidence="8" key="1">
    <citation type="submission" date="2022-10" db="EMBL/GenBank/DDBJ databases">
        <title>Catenovulum adriacola sp. nov. isolated in the Harbour of Susak.</title>
        <authorList>
            <person name="Schoch T."/>
            <person name="Reich S.J."/>
            <person name="Stoeferle S."/>
            <person name="Flaiz M."/>
            <person name="Kazda M."/>
            <person name="Riedel C.U."/>
            <person name="Duerre P."/>
        </authorList>
    </citation>
    <scope>NUCLEOTIDE SEQUENCE</scope>
    <source>
        <strain evidence="8">TS8</strain>
    </source>
</reference>
<evidence type="ECO:0000313" key="8">
    <source>
        <dbReference type="EMBL" id="WAJ71266.1"/>
    </source>
</evidence>
<evidence type="ECO:0000259" key="6">
    <source>
        <dbReference type="Pfam" id="PF00884"/>
    </source>
</evidence>